<evidence type="ECO:0000313" key="2">
    <source>
        <dbReference type="Proteomes" id="UP000245468"/>
    </source>
</evidence>
<dbReference type="SUPFAM" id="SSF53720">
    <property type="entry name" value="ALDH-like"/>
    <property type="match status" value="1"/>
</dbReference>
<reference evidence="2" key="1">
    <citation type="submission" date="2018-05" db="EMBL/GenBank/DDBJ databases">
        <title>Pseudarcicella sp. HME7025 Genome sequencing and assembly.</title>
        <authorList>
            <person name="Kim H."/>
            <person name="Kang H."/>
            <person name="Joh K."/>
        </authorList>
    </citation>
    <scope>NUCLEOTIDE SEQUENCE [LARGE SCALE GENOMIC DNA]</scope>
    <source>
        <strain evidence="2">HME7025</strain>
    </source>
</reference>
<dbReference type="KEGG" id="psez:HME7025_01507"/>
<organism evidence="1 2">
    <name type="scientific">Aquirufa nivalisilvae</name>
    <dbReference type="NCBI Taxonomy" id="2516557"/>
    <lineage>
        <taxon>Bacteria</taxon>
        <taxon>Pseudomonadati</taxon>
        <taxon>Bacteroidota</taxon>
        <taxon>Cytophagia</taxon>
        <taxon>Cytophagales</taxon>
        <taxon>Flectobacillaceae</taxon>
        <taxon>Aquirufa</taxon>
    </lineage>
</organism>
<dbReference type="InterPro" id="IPR016161">
    <property type="entry name" value="Ald_DH/histidinol_DH"/>
</dbReference>
<evidence type="ECO:0008006" key="3">
    <source>
        <dbReference type="Google" id="ProtNLM"/>
    </source>
</evidence>
<proteinExistence type="predicted"/>
<protein>
    <recommendedName>
        <fullName evidence="3">Acyl-CoA reductase</fullName>
    </recommendedName>
</protein>
<keyword evidence="2" id="KW-1185">Reference proteome</keyword>
<dbReference type="Proteomes" id="UP000245468">
    <property type="component" value="Chromosome"/>
</dbReference>
<dbReference type="EMBL" id="CP029346">
    <property type="protein sequence ID" value="AWL09363.1"/>
    <property type="molecule type" value="Genomic_DNA"/>
</dbReference>
<gene>
    <name evidence="1" type="ORF">HME7025_01507</name>
</gene>
<accession>A0A2S2DVH5</accession>
<dbReference type="GO" id="GO:0016491">
    <property type="term" value="F:oxidoreductase activity"/>
    <property type="evidence" value="ECO:0007669"/>
    <property type="project" value="InterPro"/>
</dbReference>
<evidence type="ECO:0000313" key="1">
    <source>
        <dbReference type="EMBL" id="AWL09363.1"/>
    </source>
</evidence>
<sequence>MKEICAIYIQNFEYYIFLKDYCKIFRTLQSYCKLRTIPFMRKESFLQLIAFLSDYFTKSSNKEKIELFIDRAKNENPWFSEHLIREAMEAVHLQFFDIKSWEIFFGNHPHQVHSSKKVGLILAGNLPAVGIHDVLMTLASGNEACIKLSSQDKSIMLLYVQAMQEFSVDVPIQLIERLQGMDAVIATGSDFSGSYFAHYFASTPHIIRKNRTSIAILDGSESQEDFHQLAKDVFSYFGLGCRNVSTISIPESYDPTPLFDVLTQYHWVLDHTKYSNNYQYHKTLFLLNQIPHFDLGNLLIQESQDLVSPVGVVYLRRYSSKDELEAWIHASEEKIQCIVGAESAKKNQVGFGKSQEPGLSDFADGIDTYAFLTSLS</sequence>
<name>A0A2S2DVH5_9BACT</name>
<dbReference type="AlphaFoldDB" id="A0A2S2DVH5"/>